<feature type="transmembrane region" description="Helical" evidence="2">
    <location>
        <begin position="37"/>
        <end position="56"/>
    </location>
</feature>
<keyword evidence="2" id="KW-0472">Membrane</keyword>
<evidence type="ECO:0000256" key="1">
    <source>
        <dbReference type="SAM" id="MobiDB-lite"/>
    </source>
</evidence>
<comment type="caution">
    <text evidence="3">The sequence shown here is derived from an EMBL/GenBank/DDBJ whole genome shotgun (WGS) entry which is preliminary data.</text>
</comment>
<keyword evidence="2" id="KW-0812">Transmembrane</keyword>
<protein>
    <submittedName>
        <fullName evidence="3">9725_t:CDS:1</fullName>
    </submittedName>
</protein>
<feature type="compositionally biased region" description="Basic and acidic residues" evidence="1">
    <location>
        <begin position="243"/>
        <end position="257"/>
    </location>
</feature>
<dbReference type="AlphaFoldDB" id="A0A9N8ZK33"/>
<dbReference type="SUPFAM" id="SSF48371">
    <property type="entry name" value="ARM repeat"/>
    <property type="match status" value="1"/>
</dbReference>
<feature type="non-terminal residue" evidence="3">
    <location>
        <position position="1"/>
    </location>
</feature>
<reference evidence="3" key="1">
    <citation type="submission" date="2021-06" db="EMBL/GenBank/DDBJ databases">
        <authorList>
            <person name="Kallberg Y."/>
            <person name="Tangrot J."/>
            <person name="Rosling A."/>
        </authorList>
    </citation>
    <scope>NUCLEOTIDE SEQUENCE</scope>
    <source>
        <strain evidence="3">MA453B</strain>
    </source>
</reference>
<feature type="transmembrane region" description="Helical" evidence="2">
    <location>
        <begin position="68"/>
        <end position="88"/>
    </location>
</feature>
<gene>
    <name evidence="3" type="ORF">DERYTH_LOCUS2785</name>
</gene>
<keyword evidence="2" id="KW-1133">Transmembrane helix</keyword>
<accession>A0A9N8ZK33</accession>
<evidence type="ECO:0000313" key="3">
    <source>
        <dbReference type="EMBL" id="CAG8498670.1"/>
    </source>
</evidence>
<evidence type="ECO:0000256" key="2">
    <source>
        <dbReference type="SAM" id="Phobius"/>
    </source>
</evidence>
<keyword evidence="4" id="KW-1185">Reference proteome</keyword>
<organism evidence="3 4">
    <name type="scientific">Dentiscutata erythropus</name>
    <dbReference type="NCBI Taxonomy" id="1348616"/>
    <lineage>
        <taxon>Eukaryota</taxon>
        <taxon>Fungi</taxon>
        <taxon>Fungi incertae sedis</taxon>
        <taxon>Mucoromycota</taxon>
        <taxon>Glomeromycotina</taxon>
        <taxon>Glomeromycetes</taxon>
        <taxon>Diversisporales</taxon>
        <taxon>Gigasporaceae</taxon>
        <taxon>Dentiscutata</taxon>
    </lineage>
</organism>
<feature type="region of interest" description="Disordered" evidence="1">
    <location>
        <begin position="227"/>
        <end position="257"/>
    </location>
</feature>
<proteinExistence type="predicted"/>
<dbReference type="Proteomes" id="UP000789405">
    <property type="component" value="Unassembled WGS sequence"/>
</dbReference>
<sequence length="891" mass="104066">MADEDNKHLDERKYNLLKLNKSVGKWKKLRVYSFQRLVIAAAICAFSLGIGCYLYISDKDSIESSVKRVISTSVFGVGSTGILVKSLTSLKTLFTKKKDVKIENNNKENEIFGSDIVKKSTINCPRKLDSHESSPILFVKALIEHMHIMMIWQEVDKGDMNKVYNEKNDEDIPELADDIISFIMTRIHDEDYHYYHILTNEYLIGILVIIKLMARYLTILHDEFEKKRNSNDKGNSNNNESTIPHDEKESKNNLNDENKSNYSECVHALLGSINACMDAVFQEDNRLMRKGLKKLYLLKPNLDSKFRIYYLSDLDEKNYIKKSIAKYFEEERSVPEKDYKGTVISINDVDKFINNANIILEKSLEIYQEQDHKDNINLKKTDLKKIENTLEENRRHRNIMSILSEMTSDGKLYSVNKMMKTLKTLLENLLGILSVGDENGGDKIKDDKSEDDKIEVNKSEDDKIEEDKSKDDKIEEDKSKDDKIEDNKSKGDKSEVSLEEILMPIIILKIKANEKDKSESGNGSKVNDTWYNDICHKNVEFLFKPKVECKDKVSLINKMVEILLKLIRDAENNEKDVNLYIKNLELISKFIDNLLKNEDKVKSIMEFNDSLLPEELNIVVNILRVFSGITNKTKSDDKKFDIISRMTDMLTEIVMKRMYKEGKEAKLEEKDMEVVSSIIEIFSNIISKNYNATIMKDVKEPENLFVLIKNTYEDIDNNAKNFTQLKRIVLEIIELMIKAMIKKDTYTEYKASHDKMNKLNVVDAKIRAILSEVTDDNSLNPNNIKELDNLKTHLVSIRDDAIMEKYFNEKIDIFKKINSKKINWFKKLLLYLLTIIFLPTLFLTGLISLKNEDKEYAEYKYHFKKYKEEEPYGYKKIKWEILWNRLKNDYR</sequence>
<dbReference type="InterPro" id="IPR016024">
    <property type="entry name" value="ARM-type_fold"/>
</dbReference>
<evidence type="ECO:0000313" key="4">
    <source>
        <dbReference type="Proteomes" id="UP000789405"/>
    </source>
</evidence>
<feature type="transmembrane region" description="Helical" evidence="2">
    <location>
        <begin position="828"/>
        <end position="849"/>
    </location>
</feature>
<feature type="region of interest" description="Disordered" evidence="1">
    <location>
        <begin position="440"/>
        <end position="491"/>
    </location>
</feature>
<dbReference type="OrthoDB" id="2475211at2759"/>
<dbReference type="EMBL" id="CAJVPY010000920">
    <property type="protein sequence ID" value="CAG8498670.1"/>
    <property type="molecule type" value="Genomic_DNA"/>
</dbReference>
<name>A0A9N8ZK33_9GLOM</name>
<feature type="compositionally biased region" description="Low complexity" evidence="1">
    <location>
        <begin position="232"/>
        <end position="241"/>
    </location>
</feature>